<reference evidence="1 2" key="1">
    <citation type="journal article" date="2018" name="Nat. Ecol. Evol.">
        <title>Pezizomycetes genomes reveal the molecular basis of ectomycorrhizal truffle lifestyle.</title>
        <authorList>
            <person name="Murat C."/>
            <person name="Payen T."/>
            <person name="Noel B."/>
            <person name="Kuo A."/>
            <person name="Morin E."/>
            <person name="Chen J."/>
            <person name="Kohler A."/>
            <person name="Krizsan K."/>
            <person name="Balestrini R."/>
            <person name="Da Silva C."/>
            <person name="Montanini B."/>
            <person name="Hainaut M."/>
            <person name="Levati E."/>
            <person name="Barry K.W."/>
            <person name="Belfiori B."/>
            <person name="Cichocki N."/>
            <person name="Clum A."/>
            <person name="Dockter R.B."/>
            <person name="Fauchery L."/>
            <person name="Guy J."/>
            <person name="Iotti M."/>
            <person name="Le Tacon F."/>
            <person name="Lindquist E.A."/>
            <person name="Lipzen A."/>
            <person name="Malagnac F."/>
            <person name="Mello A."/>
            <person name="Molinier V."/>
            <person name="Miyauchi S."/>
            <person name="Poulain J."/>
            <person name="Riccioni C."/>
            <person name="Rubini A."/>
            <person name="Sitrit Y."/>
            <person name="Splivallo R."/>
            <person name="Traeger S."/>
            <person name="Wang M."/>
            <person name="Zifcakova L."/>
            <person name="Wipf D."/>
            <person name="Zambonelli A."/>
            <person name="Paolocci F."/>
            <person name="Nowrousian M."/>
            <person name="Ottonello S."/>
            <person name="Baldrian P."/>
            <person name="Spatafora J.W."/>
            <person name="Henrissat B."/>
            <person name="Nagy L.G."/>
            <person name="Aury J.M."/>
            <person name="Wincker P."/>
            <person name="Grigoriev I.V."/>
            <person name="Bonfante P."/>
            <person name="Martin F.M."/>
        </authorList>
    </citation>
    <scope>NUCLEOTIDE SEQUENCE [LARGE SCALE GENOMIC DNA]</scope>
    <source>
        <strain evidence="1 2">120613-1</strain>
    </source>
</reference>
<dbReference type="EMBL" id="ML120365">
    <property type="protein sequence ID" value="RPB02980.1"/>
    <property type="molecule type" value="Genomic_DNA"/>
</dbReference>
<protein>
    <submittedName>
        <fullName evidence="1">Uncharacterized protein</fullName>
    </submittedName>
</protein>
<dbReference type="AlphaFoldDB" id="A0A3N4JXA8"/>
<evidence type="ECO:0000313" key="2">
    <source>
        <dbReference type="Proteomes" id="UP000276215"/>
    </source>
</evidence>
<keyword evidence="2" id="KW-1185">Reference proteome</keyword>
<accession>A0A3N4JXA8</accession>
<organism evidence="1 2">
    <name type="scientific">Choiromyces venosus 120613-1</name>
    <dbReference type="NCBI Taxonomy" id="1336337"/>
    <lineage>
        <taxon>Eukaryota</taxon>
        <taxon>Fungi</taxon>
        <taxon>Dikarya</taxon>
        <taxon>Ascomycota</taxon>
        <taxon>Pezizomycotina</taxon>
        <taxon>Pezizomycetes</taxon>
        <taxon>Pezizales</taxon>
        <taxon>Tuberaceae</taxon>
        <taxon>Choiromyces</taxon>
    </lineage>
</organism>
<sequence>MVSITKTAVIGHLKLKKTLPLLYNSLCRMLWLSCIMPVSISHNQIFPKIAPPDVVVCRPAVFSMLRSTAGKHSKDVGTRKRHPKLKIRTRTTTPKKVTTYWDLELRRWGAKSR</sequence>
<gene>
    <name evidence="1" type="ORF">L873DRAFT_331336</name>
</gene>
<name>A0A3N4JXA8_9PEZI</name>
<proteinExistence type="predicted"/>
<dbReference type="Proteomes" id="UP000276215">
    <property type="component" value="Unassembled WGS sequence"/>
</dbReference>
<evidence type="ECO:0000313" key="1">
    <source>
        <dbReference type="EMBL" id="RPB02980.1"/>
    </source>
</evidence>